<proteinExistence type="predicted"/>
<evidence type="ECO:0000313" key="1">
    <source>
        <dbReference type="EMBL" id="MDR7303604.1"/>
    </source>
</evidence>
<keyword evidence="2" id="KW-1185">Reference proteome</keyword>
<comment type="caution">
    <text evidence="1">The sequence shown here is derived from an EMBL/GenBank/DDBJ whole genome shotgun (WGS) entry which is preliminary data.</text>
</comment>
<reference evidence="1" key="1">
    <citation type="submission" date="2023-07" db="EMBL/GenBank/DDBJ databases">
        <title>Sequencing the genomes of 1000 actinobacteria strains.</title>
        <authorList>
            <person name="Klenk H.-P."/>
        </authorList>
    </citation>
    <scope>NUCLEOTIDE SEQUENCE</scope>
    <source>
        <strain evidence="1">DSM 45977</strain>
    </source>
</reference>
<protein>
    <submittedName>
        <fullName evidence="1">Uncharacterized protein</fullName>
    </submittedName>
</protein>
<gene>
    <name evidence="1" type="ORF">JOF55_003785</name>
</gene>
<sequence>MACWRTGRPYQLRDLNGHEVTPTQARAIITEHYTVSAET</sequence>
<dbReference type="Proteomes" id="UP001180845">
    <property type="component" value="Unassembled WGS sequence"/>
</dbReference>
<dbReference type="AlphaFoldDB" id="A0AAE3ZHB1"/>
<evidence type="ECO:0000313" key="2">
    <source>
        <dbReference type="Proteomes" id="UP001180845"/>
    </source>
</evidence>
<name>A0AAE3ZHB1_9ACTN</name>
<organism evidence="1 2">
    <name type="scientific">Haloactinomyces albus</name>
    <dbReference type="NCBI Taxonomy" id="1352928"/>
    <lineage>
        <taxon>Bacteria</taxon>
        <taxon>Bacillati</taxon>
        <taxon>Actinomycetota</taxon>
        <taxon>Actinomycetes</taxon>
        <taxon>Actinopolysporales</taxon>
        <taxon>Actinopolysporaceae</taxon>
        <taxon>Haloactinomyces</taxon>
    </lineage>
</organism>
<accession>A0AAE3ZHB1</accession>
<dbReference type="EMBL" id="JAVDXW010000001">
    <property type="protein sequence ID" value="MDR7303604.1"/>
    <property type="molecule type" value="Genomic_DNA"/>
</dbReference>